<dbReference type="GO" id="GO:0007259">
    <property type="term" value="P:cell surface receptor signaling pathway via JAK-STAT"/>
    <property type="evidence" value="ECO:0007669"/>
    <property type="project" value="TreeGrafter"/>
</dbReference>
<dbReference type="GO" id="GO:0005131">
    <property type="term" value="F:growth hormone receptor binding"/>
    <property type="evidence" value="ECO:0007669"/>
    <property type="project" value="TreeGrafter"/>
</dbReference>
<dbReference type="Proteomes" id="UP000289886">
    <property type="component" value="Unassembled WGS sequence"/>
</dbReference>
<comment type="caution">
    <text evidence="2">The sequence shown here is derived from an EMBL/GenBank/DDBJ whole genome shotgun (WGS) entry which is preliminary data.</text>
</comment>
<protein>
    <submittedName>
        <fullName evidence="2">Tyrosine-protein kinase JAK2</fullName>
    </submittedName>
</protein>
<dbReference type="InterPro" id="IPR051286">
    <property type="entry name" value="JAK"/>
</dbReference>
<dbReference type="AlphaFoldDB" id="A0A662YQN1"/>
<keyword evidence="3" id="KW-1185">Reference proteome</keyword>
<keyword evidence="2" id="KW-0418">Kinase</keyword>
<dbReference type="GO" id="GO:0004715">
    <property type="term" value="F:non-membrane spanning protein tyrosine kinase activity"/>
    <property type="evidence" value="ECO:0007669"/>
    <property type="project" value="TreeGrafter"/>
</dbReference>
<evidence type="ECO:0000259" key="1">
    <source>
        <dbReference type="PROSITE" id="PS50057"/>
    </source>
</evidence>
<name>A0A662YQN1_ACIRT</name>
<keyword evidence="2" id="KW-0808">Transferase</keyword>
<dbReference type="PROSITE" id="PS50057">
    <property type="entry name" value="FERM_3"/>
    <property type="match status" value="1"/>
</dbReference>
<dbReference type="PANTHER" id="PTHR45807">
    <property type="entry name" value="TYROSINE-PROTEIN KINASE HOPSCOTCH"/>
    <property type="match status" value="1"/>
</dbReference>
<reference evidence="2 3" key="1">
    <citation type="submission" date="2019-01" db="EMBL/GenBank/DDBJ databases">
        <title>Draft Genome and Complete Hox-Cluster Characterization of the Sterlet Sturgeon (Acipenser ruthenus).</title>
        <authorList>
            <person name="Wei Q."/>
        </authorList>
    </citation>
    <scope>NUCLEOTIDE SEQUENCE [LARGE SCALE GENOMIC DNA]</scope>
    <source>
        <strain evidence="2">WHYD16114868_AA</strain>
        <tissue evidence="2">Blood</tissue>
    </source>
</reference>
<dbReference type="GO" id="GO:0019221">
    <property type="term" value="P:cytokine-mediated signaling pathway"/>
    <property type="evidence" value="ECO:0007669"/>
    <property type="project" value="TreeGrafter"/>
</dbReference>
<accession>A0A662YQN1</accession>
<organism evidence="2 3">
    <name type="scientific">Acipenser ruthenus</name>
    <name type="common">Sterlet sturgeon</name>
    <dbReference type="NCBI Taxonomy" id="7906"/>
    <lineage>
        <taxon>Eukaryota</taxon>
        <taxon>Metazoa</taxon>
        <taxon>Chordata</taxon>
        <taxon>Craniata</taxon>
        <taxon>Vertebrata</taxon>
        <taxon>Euteleostomi</taxon>
        <taxon>Actinopterygii</taxon>
        <taxon>Chondrostei</taxon>
        <taxon>Acipenseriformes</taxon>
        <taxon>Acipenseridae</taxon>
        <taxon>Acipenser</taxon>
    </lineage>
</organism>
<gene>
    <name evidence="2" type="ORF">EOD39_13192</name>
</gene>
<evidence type="ECO:0000313" key="3">
    <source>
        <dbReference type="Proteomes" id="UP000289886"/>
    </source>
</evidence>
<dbReference type="GO" id="GO:0060397">
    <property type="term" value="P:growth hormone receptor signaling pathway via JAK-STAT"/>
    <property type="evidence" value="ECO:0007669"/>
    <property type="project" value="TreeGrafter"/>
</dbReference>
<dbReference type="GO" id="GO:0035556">
    <property type="term" value="P:intracellular signal transduction"/>
    <property type="evidence" value="ECO:0007669"/>
    <property type="project" value="TreeGrafter"/>
</dbReference>
<dbReference type="InterPro" id="IPR000299">
    <property type="entry name" value="FERM_domain"/>
</dbReference>
<dbReference type="InterPro" id="IPR041155">
    <property type="entry name" value="FERM_F1"/>
</dbReference>
<evidence type="ECO:0000313" key="2">
    <source>
        <dbReference type="EMBL" id="RXM98396.1"/>
    </source>
</evidence>
<proteinExistence type="predicted"/>
<dbReference type="GO" id="GO:0005829">
    <property type="term" value="C:cytosol"/>
    <property type="evidence" value="ECO:0007669"/>
    <property type="project" value="TreeGrafter"/>
</dbReference>
<dbReference type="GO" id="GO:0030154">
    <property type="term" value="P:cell differentiation"/>
    <property type="evidence" value="ECO:0007669"/>
    <property type="project" value="TreeGrafter"/>
</dbReference>
<dbReference type="PANTHER" id="PTHR45807:SF3">
    <property type="entry name" value="TYROSINE-PROTEIN KINASE JAK3"/>
    <property type="match status" value="1"/>
</dbReference>
<dbReference type="Pfam" id="PF18379">
    <property type="entry name" value="FERM_F1"/>
    <property type="match status" value="1"/>
</dbReference>
<dbReference type="EMBL" id="SCEB01000700">
    <property type="protein sequence ID" value="RXM98396.1"/>
    <property type="molecule type" value="Genomic_DNA"/>
</dbReference>
<sequence>MAPWEEEELLLRRESSRSQLSSGSPGLWVHLYLAPSVQGESAIRFTSGAFSAEDICVAAAKECGILPVYHSLFSLASDDLSYWFPPNHIFIVGESTSITLLYRVR</sequence>
<feature type="domain" description="FERM" evidence="1">
    <location>
        <begin position="27"/>
        <end position="105"/>
    </location>
</feature>